<organism evidence="2 3">
    <name type="scientific">Spiroplasma cantharicola</name>
    <dbReference type="NCBI Taxonomy" id="362837"/>
    <lineage>
        <taxon>Bacteria</taxon>
        <taxon>Bacillati</taxon>
        <taxon>Mycoplasmatota</taxon>
        <taxon>Mollicutes</taxon>
        <taxon>Entomoplasmatales</taxon>
        <taxon>Spiroplasmataceae</taxon>
        <taxon>Spiroplasma</taxon>
    </lineage>
</organism>
<dbReference type="OrthoDB" id="391314at2"/>
<sequence length="159" mass="19429">MQDIKIQINFNNNIINFDGSTPLIEFKKYIDKLSIEDAHMIQKNVRKQINSYLKVIPKQEKINLEPPIIDDSEKEKINWKKETLKWKQESQKWEQKYNKLEKEFNDFKLEVKYLILELKTEINQLREDNKLLKNKVEFYDKKYNNEYDKVKSDLNRGER</sequence>
<protein>
    <submittedName>
        <fullName evidence="2">Uncharacterized protein</fullName>
    </submittedName>
</protein>
<dbReference type="KEGG" id="scj:SCANT_v1c04660"/>
<proteinExistence type="predicted"/>
<dbReference type="EMBL" id="CP012622">
    <property type="protein sequence ID" value="ALD66372.1"/>
    <property type="molecule type" value="Genomic_DNA"/>
</dbReference>
<evidence type="ECO:0000313" key="2">
    <source>
        <dbReference type="EMBL" id="ALD66372.1"/>
    </source>
</evidence>
<keyword evidence="3" id="KW-1185">Reference proteome</keyword>
<dbReference type="PATRIC" id="fig|362837.3.peg.476"/>
<feature type="coiled-coil region" evidence="1">
    <location>
        <begin position="83"/>
        <end position="142"/>
    </location>
</feature>
<evidence type="ECO:0000256" key="1">
    <source>
        <dbReference type="SAM" id="Coils"/>
    </source>
</evidence>
<keyword evidence="1" id="KW-0175">Coiled coil</keyword>
<evidence type="ECO:0000313" key="3">
    <source>
        <dbReference type="Proteomes" id="UP000063919"/>
    </source>
</evidence>
<gene>
    <name evidence="2" type="ORF">SCANT_v1c04660</name>
</gene>
<name>A0A0M4JS87_9MOLU</name>
<reference evidence="2 3" key="1">
    <citation type="journal article" date="2015" name="Genome Announc.">
        <title>Complete Genome Sequence of Spiroplasma cantharicola CC-1T (DSM 21588), a Bacterium Isolated from Soldier Beetle (Cantharis carolinus).</title>
        <authorList>
            <person name="Lo W.S."/>
            <person name="Liu P.Y."/>
            <person name="Kuo C.H."/>
        </authorList>
    </citation>
    <scope>NUCLEOTIDE SEQUENCE [LARGE SCALE GENOMIC DNA]</scope>
    <source>
        <strain evidence="2 3">CC-1</strain>
    </source>
</reference>
<dbReference type="AlphaFoldDB" id="A0A0M4JS87"/>
<dbReference type="Proteomes" id="UP000063919">
    <property type="component" value="Chromosome"/>
</dbReference>
<dbReference type="RefSeq" id="WP_053946134.1">
    <property type="nucleotide sequence ID" value="NZ_CP012622.1"/>
</dbReference>
<accession>A0A0M4JS87</accession>